<feature type="compositionally biased region" description="Acidic residues" evidence="12">
    <location>
        <begin position="254"/>
        <end position="283"/>
    </location>
</feature>
<evidence type="ECO:0000256" key="8">
    <source>
        <dbReference type="ARBA" id="ARBA00023242"/>
    </source>
</evidence>
<protein>
    <recommendedName>
        <fullName evidence="13">Iron-binding zinc finger CDGSH type domain-containing protein</fullName>
    </recommendedName>
</protein>
<dbReference type="Pfam" id="PF09360">
    <property type="entry name" value="zf-CDGSH"/>
    <property type="match status" value="2"/>
</dbReference>
<comment type="subcellular location">
    <subcellularLocation>
        <location evidence="1">Nucleus</location>
        <location evidence="1">Nucleolus</location>
    </subcellularLocation>
</comment>
<dbReference type="GO" id="GO:0006364">
    <property type="term" value="P:rRNA processing"/>
    <property type="evidence" value="ECO:0007669"/>
    <property type="project" value="UniProtKB-KW"/>
</dbReference>
<dbReference type="GO" id="GO:0032040">
    <property type="term" value="C:small-subunit processome"/>
    <property type="evidence" value="ECO:0007669"/>
    <property type="project" value="TreeGrafter"/>
</dbReference>
<feature type="region of interest" description="Disordered" evidence="12">
    <location>
        <begin position="495"/>
        <end position="526"/>
    </location>
</feature>
<feature type="compositionally biased region" description="Basic and acidic residues" evidence="12">
    <location>
        <begin position="24"/>
        <end position="34"/>
    </location>
</feature>
<dbReference type="SMART" id="SM00704">
    <property type="entry name" value="ZnF_CDGSH"/>
    <property type="match status" value="2"/>
</dbReference>
<evidence type="ECO:0000256" key="11">
    <source>
        <dbReference type="ARBA" id="ARBA00034078"/>
    </source>
</evidence>
<gene>
    <name evidence="14" type="ORF">MSPICULIGERA_LOCUS12710</name>
</gene>
<dbReference type="Pfam" id="PF04006">
    <property type="entry name" value="Mpp10"/>
    <property type="match status" value="1"/>
</dbReference>
<feature type="region of interest" description="Disordered" evidence="12">
    <location>
        <begin position="75"/>
        <end position="159"/>
    </location>
</feature>
<feature type="compositionally biased region" description="Basic and acidic residues" evidence="12">
    <location>
        <begin position="1"/>
        <end position="14"/>
    </location>
</feature>
<feature type="domain" description="Iron-binding zinc finger CDGSH type" evidence="13">
    <location>
        <begin position="665"/>
        <end position="702"/>
    </location>
</feature>
<dbReference type="GO" id="GO:0005737">
    <property type="term" value="C:cytoplasm"/>
    <property type="evidence" value="ECO:0007669"/>
    <property type="project" value="UniProtKB-ARBA"/>
</dbReference>
<keyword evidence="6" id="KW-0408">Iron</keyword>
<evidence type="ECO:0000256" key="9">
    <source>
        <dbReference type="ARBA" id="ARBA00023274"/>
    </source>
</evidence>
<proteinExistence type="inferred from homology"/>
<evidence type="ECO:0000256" key="6">
    <source>
        <dbReference type="ARBA" id="ARBA00023004"/>
    </source>
</evidence>
<keyword evidence="7" id="KW-0411">Iron-sulfur</keyword>
<evidence type="ECO:0000256" key="1">
    <source>
        <dbReference type="ARBA" id="ARBA00004604"/>
    </source>
</evidence>
<dbReference type="GO" id="GO:0005732">
    <property type="term" value="C:sno(s)RNA-containing ribonucleoprotein complex"/>
    <property type="evidence" value="ECO:0007669"/>
    <property type="project" value="InterPro"/>
</dbReference>
<evidence type="ECO:0000256" key="12">
    <source>
        <dbReference type="SAM" id="MobiDB-lite"/>
    </source>
</evidence>
<evidence type="ECO:0000256" key="3">
    <source>
        <dbReference type="ARBA" id="ARBA00022552"/>
    </source>
</evidence>
<dbReference type="GO" id="GO:0046872">
    <property type="term" value="F:metal ion binding"/>
    <property type="evidence" value="ECO:0007669"/>
    <property type="project" value="UniProtKB-KW"/>
</dbReference>
<comment type="cofactor">
    <cofactor evidence="11">
        <name>[2Fe-2S] cluster</name>
        <dbReference type="ChEBI" id="CHEBI:190135"/>
    </cofactor>
</comment>
<evidence type="ECO:0000313" key="15">
    <source>
        <dbReference type="Proteomes" id="UP001177023"/>
    </source>
</evidence>
<dbReference type="PANTHER" id="PTHR17039">
    <property type="entry name" value="U3 SMALL NUCLEOLAR RIBONUCLEOPROTEIN PROTEIN MPP10"/>
    <property type="match status" value="1"/>
</dbReference>
<dbReference type="Proteomes" id="UP001177023">
    <property type="component" value="Unassembled WGS sequence"/>
</dbReference>
<dbReference type="InterPro" id="IPR018967">
    <property type="entry name" value="FeS-contain_CDGSH-typ"/>
</dbReference>
<keyword evidence="3" id="KW-0698">rRNA processing</keyword>
<keyword evidence="8" id="KW-0539">Nucleus</keyword>
<evidence type="ECO:0000256" key="5">
    <source>
        <dbReference type="ARBA" id="ARBA00022723"/>
    </source>
</evidence>
<feature type="region of interest" description="Disordered" evidence="12">
    <location>
        <begin position="1"/>
        <end position="38"/>
    </location>
</feature>
<reference evidence="14" key="1">
    <citation type="submission" date="2023-06" db="EMBL/GenBank/DDBJ databases">
        <authorList>
            <person name="Delattre M."/>
        </authorList>
    </citation>
    <scope>NUCLEOTIDE SEQUENCE</scope>
    <source>
        <strain evidence="14">AF72</strain>
    </source>
</reference>
<evidence type="ECO:0000313" key="14">
    <source>
        <dbReference type="EMBL" id="CAJ0574375.1"/>
    </source>
</evidence>
<keyword evidence="2" id="KW-0690">Ribosome biogenesis</keyword>
<dbReference type="EMBL" id="CATQJA010002629">
    <property type="protein sequence ID" value="CAJ0574375.1"/>
    <property type="molecule type" value="Genomic_DNA"/>
</dbReference>
<accession>A0AA36CS95</accession>
<comment type="similarity">
    <text evidence="10">Belongs to the MPP10 family.</text>
</comment>
<comment type="caution">
    <text evidence="14">The sequence shown here is derived from an EMBL/GenBank/DDBJ whole genome shotgun (WGS) entry which is preliminary data.</text>
</comment>
<dbReference type="Gene3D" id="3.40.5.90">
    <property type="entry name" value="CDGSH iron-sulfur domain, mitoNEET-type"/>
    <property type="match status" value="2"/>
</dbReference>
<dbReference type="InterPro" id="IPR012173">
    <property type="entry name" value="Mpp10"/>
</dbReference>
<dbReference type="GO" id="GO:0034457">
    <property type="term" value="C:Mpp10 complex"/>
    <property type="evidence" value="ECO:0007669"/>
    <property type="project" value="InterPro"/>
</dbReference>
<dbReference type="InterPro" id="IPR042216">
    <property type="entry name" value="MitoNEET_CISD"/>
</dbReference>
<dbReference type="AlphaFoldDB" id="A0AA36CS95"/>
<keyword evidence="5" id="KW-0479">Metal-binding</keyword>
<keyword evidence="4" id="KW-0001">2Fe-2S</keyword>
<feature type="compositionally biased region" description="Acidic residues" evidence="12">
    <location>
        <begin position="87"/>
        <end position="126"/>
    </location>
</feature>
<keyword evidence="9" id="KW-0687">Ribonucleoprotein</keyword>
<keyword evidence="15" id="KW-1185">Reference proteome</keyword>
<dbReference type="PANTHER" id="PTHR17039:SF0">
    <property type="entry name" value="U3 SMALL NUCLEOLAR RIBONUCLEOPROTEIN PROTEIN MPP10"/>
    <property type="match status" value="1"/>
</dbReference>
<evidence type="ECO:0000256" key="2">
    <source>
        <dbReference type="ARBA" id="ARBA00022517"/>
    </source>
</evidence>
<feature type="domain" description="Iron-binding zinc finger CDGSH type" evidence="13">
    <location>
        <begin position="708"/>
        <end position="743"/>
    </location>
</feature>
<evidence type="ECO:0000256" key="10">
    <source>
        <dbReference type="ARBA" id="ARBA00029455"/>
    </source>
</evidence>
<dbReference type="GO" id="GO:0051537">
    <property type="term" value="F:2 iron, 2 sulfur cluster binding"/>
    <property type="evidence" value="ECO:0007669"/>
    <property type="project" value="UniProtKB-KW"/>
</dbReference>
<evidence type="ECO:0000259" key="13">
    <source>
        <dbReference type="SMART" id="SM00704"/>
    </source>
</evidence>
<feature type="compositionally biased region" description="Basic and acidic residues" evidence="12">
    <location>
        <begin position="504"/>
        <end position="517"/>
    </location>
</feature>
<name>A0AA36CS95_9BILA</name>
<feature type="non-terminal residue" evidence="14">
    <location>
        <position position="751"/>
    </location>
</feature>
<sequence length="751" mass="85452">MTIEQGRKNGEQSSKKLFPVAHVDTSKLKSRDDDLPANLIQSHSEAQWQAIAHSTKQLAKDFKKFSYLLDAKIQAKTGGPTIGESSDGQESDEEDVDDEGADEMSENDEEEDGSEGEMEDEEEEADLFNMKEADLENLDEQLKALDSDVDEDAIPTKTTKSVKYRKTPVDDKFFSLRRMEADIDELENMALDDDFGLGDIDDESARERYNYKDFFDDPDDAAPVPSEKRGKKRKNVADEVEKPKKKKTVRWDDDQGEDEEEDEDVEDEADGGDEEIEDEENDDQPVLFGQGSTETGEEETGLAQRMKKIKARIEKLETENLAPRSWELQGEVAAKGREEDALLQQHIQFEATNKRPPEVTEDFDAKLAGIIRQRIKDNVWDDPQRKIKKTETTEPYRNERIEDRQQIKQSLAEVYEKEYQKNSGQVVEETKTDPLHEEIDGLVRSLFLNLDALYHYEFAPPSLKPELKIVSNMAALKVEEVGMMASTDEQLLAPEETQKHHKGDIKADEERTKTDKLRARRKKKNRQHVMATRVLGKDGGKIGAGDAPKKERTAQKTHKAKEFMQQLNETVRAEIEKKSTKADKIAKAKKEMRLSLVQRIASSSSWMSNKTGFGPNRLYKKGVHFVGTEPAELKYHQLQDKKPGENYGLQGTNHQLPGVGKIHSKLPTKVHMKKDKVYAWCSCGYSGTQPLCDGTHNMTHTPKTNLKPVRFIPDRDMTVWLCNCKQTKNRPFCDGSHKNIKDDDKLAGLFD</sequence>
<feature type="compositionally biased region" description="Basic and acidic residues" evidence="12">
    <location>
        <begin position="129"/>
        <end position="146"/>
    </location>
</feature>
<evidence type="ECO:0000256" key="7">
    <source>
        <dbReference type="ARBA" id="ARBA00023014"/>
    </source>
</evidence>
<feature type="region of interest" description="Disordered" evidence="12">
    <location>
        <begin position="209"/>
        <end position="305"/>
    </location>
</feature>
<evidence type="ECO:0000256" key="4">
    <source>
        <dbReference type="ARBA" id="ARBA00022714"/>
    </source>
</evidence>
<organism evidence="14 15">
    <name type="scientific">Mesorhabditis spiculigera</name>
    <dbReference type="NCBI Taxonomy" id="96644"/>
    <lineage>
        <taxon>Eukaryota</taxon>
        <taxon>Metazoa</taxon>
        <taxon>Ecdysozoa</taxon>
        <taxon>Nematoda</taxon>
        <taxon>Chromadorea</taxon>
        <taxon>Rhabditida</taxon>
        <taxon>Rhabditina</taxon>
        <taxon>Rhabditomorpha</taxon>
        <taxon>Rhabditoidea</taxon>
        <taxon>Rhabditidae</taxon>
        <taxon>Mesorhabditinae</taxon>
        <taxon>Mesorhabditis</taxon>
    </lineage>
</organism>